<protein>
    <submittedName>
        <fullName evidence="3">Uncharacterized conserved protein, contains ParB-like and HNH nuclease domains</fullName>
    </submittedName>
</protein>
<dbReference type="PANTHER" id="PTHR35149:SF2">
    <property type="entry name" value="DUF262 DOMAIN-CONTAINING PROTEIN"/>
    <property type="match status" value="1"/>
</dbReference>
<reference evidence="4" key="1">
    <citation type="submission" date="2016-10" db="EMBL/GenBank/DDBJ databases">
        <authorList>
            <person name="Varghese N."/>
            <person name="Submissions S."/>
        </authorList>
    </citation>
    <scope>NUCLEOTIDE SEQUENCE [LARGE SCALE GENOMIC DNA]</scope>
    <source>
        <strain evidence="4">CGMCC 1.2747</strain>
    </source>
</reference>
<dbReference type="PANTHER" id="PTHR35149">
    <property type="entry name" value="SLL5132 PROTEIN"/>
    <property type="match status" value="1"/>
</dbReference>
<evidence type="ECO:0000313" key="3">
    <source>
        <dbReference type="EMBL" id="SDG81942.1"/>
    </source>
</evidence>
<dbReference type="Pfam" id="PF07510">
    <property type="entry name" value="GmrSD_C"/>
    <property type="match status" value="1"/>
</dbReference>
<dbReference type="AlphaFoldDB" id="A0A1G7XCH8"/>
<dbReference type="Proteomes" id="UP000199274">
    <property type="component" value="Unassembled WGS sequence"/>
</dbReference>
<dbReference type="STRING" id="178355.SAMN04488062_102258"/>
<dbReference type="OrthoDB" id="9798761at2"/>
<dbReference type="RefSeq" id="WP_091255203.1">
    <property type="nucleotide sequence ID" value="NZ_FNDB01000002.1"/>
</dbReference>
<gene>
    <name evidence="3" type="ORF">SAMN04488062_102258</name>
</gene>
<proteinExistence type="predicted"/>
<feature type="domain" description="GmrSD restriction endonucleases C-terminal" evidence="2">
    <location>
        <begin position="557"/>
        <end position="665"/>
    </location>
</feature>
<dbReference type="InterPro" id="IPR011089">
    <property type="entry name" value="GmrSD_C"/>
</dbReference>
<dbReference type="EMBL" id="FNDB01000002">
    <property type="protein sequence ID" value="SDG81942.1"/>
    <property type="molecule type" value="Genomic_DNA"/>
</dbReference>
<evidence type="ECO:0000259" key="1">
    <source>
        <dbReference type="Pfam" id="PF03235"/>
    </source>
</evidence>
<organism evidence="3 4">
    <name type="scientific">Flavobacterium omnivorum</name>
    <dbReference type="NCBI Taxonomy" id="178355"/>
    <lineage>
        <taxon>Bacteria</taxon>
        <taxon>Pseudomonadati</taxon>
        <taxon>Bacteroidota</taxon>
        <taxon>Flavobacteriia</taxon>
        <taxon>Flavobacteriales</taxon>
        <taxon>Flavobacteriaceae</taxon>
        <taxon>Flavobacterium</taxon>
    </lineage>
</organism>
<dbReference type="InterPro" id="IPR004919">
    <property type="entry name" value="GmrSD_N"/>
</dbReference>
<sequence>MLTNHQDIQDFSIGKLFTSPNRYLIPIYQRNYEWDDKQIVQLIEDIKDYYIEEEHKNYYIGSLIVDYRQDQNGTFYETIDGQQRLTTFNLLICALRIFDRNKRLPESSKPFINNTIIHFESRPISDKSIQFIFNNGTEQPNFSDFNENIISGIKIIYCQLDLLAEKFESDTKEKTWNGKTFEGFLAYLFNKVIIVRVQVPINTDLNHYFEIMNSRGEQLEKHEILKSRLMKELNVCENAVALRKQFNLVWEACSEMGSYVQMLFNKDVRSKLFGERWFQFIPENEQELFEILEKTNKVSTENDYLSFSDIVLEDNYENLQQKITQLSNDDIVNDSDSKQFQHIINFENFLLHVLKQTAKLDVSLDDKRILSFFHSELNKNDDKVTFVKDFLYQLLKNKFLLDQYILKREYLAGDHSWSLKILKFYPKVGERIQESFSYVNTFGSKDSNDELLLLSSMFHVSTPTLVYKYWLFAALKYLSENYDFEKNVDSLENPTNIEANEYIQYLVSTAQKFLKYRFLNKNSENSYEDIIENELKFGDAILNEELLQYGKIRNNLVFNYIDYLLWIEKKDSYKDFSFSFRSSVEHYYPQNPISGERIDDEFLLNCIGNLCLISHSNNSKLSNYLPNSKKEHYTNSKSKDSIKQMEMMKEENWHKEEIKKSHTFILNLLKQDLNLS</sequence>
<name>A0A1G7XCH8_9FLAO</name>
<evidence type="ECO:0000259" key="2">
    <source>
        <dbReference type="Pfam" id="PF07510"/>
    </source>
</evidence>
<feature type="domain" description="GmrSD restriction endonucleases N-terminal" evidence="1">
    <location>
        <begin position="13"/>
        <end position="229"/>
    </location>
</feature>
<accession>A0A1G7XCH8</accession>
<dbReference type="Pfam" id="PF03235">
    <property type="entry name" value="GmrSD_N"/>
    <property type="match status" value="1"/>
</dbReference>
<keyword evidence="4" id="KW-1185">Reference proteome</keyword>
<evidence type="ECO:0000313" key="4">
    <source>
        <dbReference type="Proteomes" id="UP000199274"/>
    </source>
</evidence>